<reference evidence="1 2" key="1">
    <citation type="submission" date="2019-06" db="EMBL/GenBank/DDBJ databases">
        <title>Sequencing the genomes of 1000 actinobacteria strains.</title>
        <authorList>
            <person name="Klenk H.-P."/>
        </authorList>
    </citation>
    <scope>NUCLEOTIDE SEQUENCE [LARGE SCALE GENOMIC DNA]</scope>
    <source>
        <strain evidence="1 2">DSM 4813</strain>
    </source>
</reference>
<dbReference type="EMBL" id="VFOS01000001">
    <property type="protein sequence ID" value="TQL64312.1"/>
    <property type="molecule type" value="Genomic_DNA"/>
</dbReference>
<organism evidence="1 2">
    <name type="scientific">Rarobacter faecitabidus</name>
    <dbReference type="NCBI Taxonomy" id="13243"/>
    <lineage>
        <taxon>Bacteria</taxon>
        <taxon>Bacillati</taxon>
        <taxon>Actinomycetota</taxon>
        <taxon>Actinomycetes</taxon>
        <taxon>Micrococcales</taxon>
        <taxon>Rarobacteraceae</taxon>
        <taxon>Rarobacter</taxon>
    </lineage>
</organism>
<proteinExistence type="predicted"/>
<evidence type="ECO:0000313" key="2">
    <source>
        <dbReference type="Proteomes" id="UP000315389"/>
    </source>
</evidence>
<comment type="caution">
    <text evidence="1">The sequence shown here is derived from an EMBL/GenBank/DDBJ whole genome shotgun (WGS) entry which is preliminary data.</text>
</comment>
<evidence type="ECO:0000313" key="1">
    <source>
        <dbReference type="EMBL" id="TQL64312.1"/>
    </source>
</evidence>
<keyword evidence="2" id="KW-1185">Reference proteome</keyword>
<protein>
    <submittedName>
        <fullName evidence="1">Uncharacterized protein</fullName>
    </submittedName>
</protein>
<accession>A0A542ZVE4</accession>
<name>A0A542ZVE4_RARFA</name>
<dbReference type="AlphaFoldDB" id="A0A542ZVE4"/>
<gene>
    <name evidence="1" type="ORF">FB461_0810</name>
</gene>
<sequence>MIRRTFHDRLLVTGEDIPTDAQFALLREKTAGYSSSIARAAIASPTLNA</sequence>
<dbReference type="Proteomes" id="UP000315389">
    <property type="component" value="Unassembled WGS sequence"/>
</dbReference>